<gene>
    <name evidence="6" type="ORF">HW115_17825</name>
</gene>
<evidence type="ECO:0000259" key="3">
    <source>
        <dbReference type="Pfam" id="PF05089"/>
    </source>
</evidence>
<feature type="chain" id="PRO_5032491729" evidence="2">
    <location>
        <begin position="28"/>
        <end position="846"/>
    </location>
</feature>
<protein>
    <submittedName>
        <fullName evidence="6">Alpha-N-acetylglucosaminidase</fullName>
    </submittedName>
</protein>
<keyword evidence="2" id="KW-0732">Signal</keyword>
<dbReference type="InterPro" id="IPR029018">
    <property type="entry name" value="Hex-like_dom2"/>
</dbReference>
<feature type="domain" description="Alpha-N-acetylglucosaminidase C-terminal" evidence="5">
    <location>
        <begin position="481"/>
        <end position="695"/>
    </location>
</feature>
<dbReference type="SUPFAM" id="SSF51445">
    <property type="entry name" value="(Trans)glycosidases"/>
    <property type="match status" value="1"/>
</dbReference>
<dbReference type="EMBL" id="JACBAZ010000012">
    <property type="protein sequence ID" value="NWK57481.1"/>
    <property type="molecule type" value="Genomic_DNA"/>
</dbReference>
<dbReference type="Pfam" id="PF05089">
    <property type="entry name" value="NAGLU"/>
    <property type="match status" value="1"/>
</dbReference>
<dbReference type="PANTHER" id="PTHR12872">
    <property type="entry name" value="ALPHA-N-ACETYLGLUCOSAMINIDASE"/>
    <property type="match status" value="1"/>
</dbReference>
<dbReference type="InterPro" id="IPR017853">
    <property type="entry name" value="GH"/>
</dbReference>
<accession>A0A851GNQ7</accession>
<sequence length="846" mass="95599">MMFRLTTSILTAVLLMPILLAADIAEAAEITAGQRAKVTEAAKGVLSRVMGEHVASRISLGVLPQVDGRDQYEYQSSPDLLSIRGSSVVAICRGVYDYLRAHHMGTVGWAGARLNIPDQWPDCSPIRGETPFKIRHCYNAVTFGYTTPYWTVERWSQELDWLAMHGYNMILNPIASEAILERVWLKMGLSRQEIEAYQTGPAHLPFHRMGCIRQVGGKLSADWHQSQIKLQHHVLKRMREIGIEPVVQGFAGFVPPAIKRIHPEIELHTTHWNGGFPESQRPVVMLPDHPVFAAITKDYLIEWQNEFGEAKYILVDSFNEMKLPKTGVPATEMLANYGKRTYEAITAAAPDAIWTLQGWMFNYQRYIWNKDTVKALLESVPNDRLLVLDYANDYNPNWDDFSGFHGRSWVMGYVPNMGGKTPYCGKMNFYASQVAKTLQHSGKGNLVGFTISGEGLENNEVLYELMSDTAWSKQAVELGPWLKDYAKNRYQSDDPALAQAWQQLHQSVYSWFTPHPAFGWQKMKLGRGNVYRDPKFFRAVQTFLSVADQHAENANYRDDAVEMSAIVLSLHAEDYFAAIAHSVSLGDMAVADRAAKRGVELLLDADRLLQSHSLHRLDRWIDLARAHSTSDRQSDFYETNAKQIITTWGPPVNDYACRMWSGLIRDFYVPRIQKVIASRIQGEPFDRRAWEATWLQNPGVSKVAVYANPAVQAAELVERAMKQKVPRTKASKLDAVAYWAPNDLKKDTWVTLDLPVTTEQLKRMKGVRFVFTGGHHRLDIRSVALIADGQQVALDRHPGEAGDFHRNNKYDVALPAGMQVNNTIRLRAEVRTTKGVSSNGMILLVQ</sequence>
<dbReference type="Gene3D" id="3.20.20.80">
    <property type="entry name" value="Glycosidases"/>
    <property type="match status" value="1"/>
</dbReference>
<evidence type="ECO:0000259" key="4">
    <source>
        <dbReference type="Pfam" id="PF12971"/>
    </source>
</evidence>
<dbReference type="Gene3D" id="1.20.120.670">
    <property type="entry name" value="N-acetyl-b-d-glucoasminidase"/>
    <property type="match status" value="1"/>
</dbReference>
<dbReference type="Pfam" id="PF12972">
    <property type="entry name" value="NAGLU_C"/>
    <property type="match status" value="1"/>
</dbReference>
<organism evidence="6 7">
    <name type="scientific">Oceaniferula marina</name>
    <dbReference type="NCBI Taxonomy" id="2748318"/>
    <lineage>
        <taxon>Bacteria</taxon>
        <taxon>Pseudomonadati</taxon>
        <taxon>Verrucomicrobiota</taxon>
        <taxon>Verrucomicrobiia</taxon>
        <taxon>Verrucomicrobiales</taxon>
        <taxon>Verrucomicrobiaceae</taxon>
        <taxon>Oceaniferula</taxon>
    </lineage>
</organism>
<dbReference type="Pfam" id="PF12971">
    <property type="entry name" value="NAGLU_N"/>
    <property type="match status" value="1"/>
</dbReference>
<dbReference type="AlphaFoldDB" id="A0A851GNQ7"/>
<proteinExistence type="predicted"/>
<dbReference type="Gene3D" id="3.30.379.10">
    <property type="entry name" value="Chitobiase/beta-hexosaminidase domain 2-like"/>
    <property type="match status" value="1"/>
</dbReference>
<evidence type="ECO:0000313" key="7">
    <source>
        <dbReference type="Proteomes" id="UP000557872"/>
    </source>
</evidence>
<evidence type="ECO:0000256" key="1">
    <source>
        <dbReference type="ARBA" id="ARBA00022801"/>
    </source>
</evidence>
<evidence type="ECO:0000259" key="5">
    <source>
        <dbReference type="Pfam" id="PF12972"/>
    </source>
</evidence>
<keyword evidence="1" id="KW-0378">Hydrolase</keyword>
<dbReference type="PANTHER" id="PTHR12872:SF1">
    <property type="entry name" value="ALPHA-N-ACETYLGLUCOSAMINIDASE"/>
    <property type="match status" value="1"/>
</dbReference>
<comment type="caution">
    <text evidence="6">The sequence shown here is derived from an EMBL/GenBank/DDBJ whole genome shotgun (WGS) entry which is preliminary data.</text>
</comment>
<feature type="domain" description="Alpha-N-acetylglucosaminidase N-terminal" evidence="4">
    <location>
        <begin position="40"/>
        <end position="121"/>
    </location>
</feature>
<dbReference type="InterPro" id="IPR024733">
    <property type="entry name" value="NAGLU_tim-barrel"/>
</dbReference>
<name>A0A851GNQ7_9BACT</name>
<dbReference type="GO" id="GO:0016787">
    <property type="term" value="F:hydrolase activity"/>
    <property type="evidence" value="ECO:0007669"/>
    <property type="project" value="UniProtKB-KW"/>
</dbReference>
<evidence type="ECO:0000256" key="2">
    <source>
        <dbReference type="SAM" id="SignalP"/>
    </source>
</evidence>
<feature type="domain" description="Alpha-N-acetylglucosaminidase tim-barrel" evidence="3">
    <location>
        <begin position="135"/>
        <end position="472"/>
    </location>
</feature>
<evidence type="ECO:0000313" key="6">
    <source>
        <dbReference type="EMBL" id="NWK57481.1"/>
    </source>
</evidence>
<dbReference type="InterPro" id="IPR024240">
    <property type="entry name" value="NAGLU_N"/>
</dbReference>
<dbReference type="Proteomes" id="UP000557872">
    <property type="component" value="Unassembled WGS sequence"/>
</dbReference>
<dbReference type="GO" id="GO:0005975">
    <property type="term" value="P:carbohydrate metabolic process"/>
    <property type="evidence" value="ECO:0007669"/>
    <property type="project" value="UniProtKB-ARBA"/>
</dbReference>
<reference evidence="6 7" key="1">
    <citation type="submission" date="2020-07" db="EMBL/GenBank/DDBJ databases">
        <title>Roseicoccus Jingziensis gen. nov., sp. nov., isolated from coastal seawater.</title>
        <authorList>
            <person name="Feng X."/>
        </authorList>
    </citation>
    <scope>NUCLEOTIDE SEQUENCE [LARGE SCALE GENOMIC DNA]</scope>
    <source>
        <strain evidence="6 7">N1E253</strain>
    </source>
</reference>
<dbReference type="InterPro" id="IPR024732">
    <property type="entry name" value="NAGLU_C"/>
</dbReference>
<feature type="signal peptide" evidence="2">
    <location>
        <begin position="1"/>
        <end position="27"/>
    </location>
</feature>
<dbReference type="InterPro" id="IPR007781">
    <property type="entry name" value="NAGLU"/>
</dbReference>
<dbReference type="RefSeq" id="WP_178934598.1">
    <property type="nucleotide sequence ID" value="NZ_JACBAZ010000012.1"/>
</dbReference>
<keyword evidence="7" id="KW-1185">Reference proteome</keyword>